<comment type="caution">
    <text evidence="2">The sequence shown here is derived from an EMBL/GenBank/DDBJ whole genome shotgun (WGS) entry which is preliminary data.</text>
</comment>
<dbReference type="PROSITE" id="PS00092">
    <property type="entry name" value="N6_MTASE"/>
    <property type="match status" value="1"/>
</dbReference>
<dbReference type="AlphaFoldDB" id="A0AAP4BCD4"/>
<keyword evidence="3" id="KW-1185">Reference proteome</keyword>
<evidence type="ECO:0000313" key="2">
    <source>
        <dbReference type="EMBL" id="MDI9242947.1"/>
    </source>
</evidence>
<dbReference type="GO" id="GO:0009007">
    <property type="term" value="F:site-specific DNA-methyltransferase (adenine-specific) activity"/>
    <property type="evidence" value="ECO:0007669"/>
    <property type="project" value="UniProtKB-EC"/>
</dbReference>
<dbReference type="InterPro" id="IPR002052">
    <property type="entry name" value="DNA_methylase_N6_adenine_CS"/>
</dbReference>
<dbReference type="Pfam" id="PF07669">
    <property type="entry name" value="Eco57I"/>
    <property type="match status" value="1"/>
</dbReference>
<reference evidence="2 3" key="1">
    <citation type="submission" date="2023-05" db="EMBL/GenBank/DDBJ databases">
        <title>[ruminococcus] sp. nov., isolated from a pig farm feces dump.</title>
        <authorList>
            <person name="Chang Y.-H."/>
        </authorList>
    </citation>
    <scope>NUCLEOTIDE SEQUENCE [LARGE SCALE GENOMIC DNA]</scope>
    <source>
        <strain evidence="2 3">YH-rum2234</strain>
    </source>
</reference>
<dbReference type="GO" id="GO:0032259">
    <property type="term" value="P:methylation"/>
    <property type="evidence" value="ECO:0007669"/>
    <property type="project" value="UniProtKB-KW"/>
</dbReference>
<dbReference type="Proteomes" id="UP001300383">
    <property type="component" value="Unassembled WGS sequence"/>
</dbReference>
<sequence length="344" mass="39544">MGKKLFDFVIGNPPYQEVTDSDSTRMPPVYDRFMDEANQVANVVELITPARFLFNAGQTPKAWNKKMLDDSHFKVLLYERDASKIFHNTDIKGGVAVTYRSSNEHYEPIRVFVPYKELKTVLKKAGAECVEDSLTDIADSSNTYDLNNIYSDHPDYTKYIGDGGRHSQLKTNVLNINPIFTDVPTEDDDYSVYGLVNGKRGKKYCHRRYLKSNHKSLYKYKVLVPKATGSGKFGEAFSEMIVVQPNVAFTQTYISVGTFDEETDAINLLKYLKTKFCRALLYVLKVTQDNLPAVWRYIPKQNFTNHSDVDWSKSISEIDQQLYKKYKLTDDEILFIESNVKEMV</sequence>
<evidence type="ECO:0000259" key="1">
    <source>
        <dbReference type="Pfam" id="PF07669"/>
    </source>
</evidence>
<accession>A0AAP4BCD4</accession>
<keyword evidence="2" id="KW-0808">Transferase</keyword>
<dbReference type="RefSeq" id="WP_283231382.1">
    <property type="nucleotide sequence ID" value="NZ_JASGBQ010000022.1"/>
</dbReference>
<dbReference type="GO" id="GO:0006304">
    <property type="term" value="P:DNA modification"/>
    <property type="evidence" value="ECO:0007669"/>
    <property type="project" value="InterPro"/>
</dbReference>
<dbReference type="SUPFAM" id="SSF53335">
    <property type="entry name" value="S-adenosyl-L-methionine-dependent methyltransferases"/>
    <property type="match status" value="1"/>
</dbReference>
<feature type="domain" description="Type II methyltransferase M.TaqI-like" evidence="1">
    <location>
        <begin position="3"/>
        <end position="86"/>
    </location>
</feature>
<keyword evidence="2" id="KW-0489">Methyltransferase</keyword>
<organism evidence="2 3">
    <name type="scientific">Fusibacillus kribbianus</name>
    <dbReference type="NCBI Taxonomy" id="3044208"/>
    <lineage>
        <taxon>Bacteria</taxon>
        <taxon>Bacillati</taxon>
        <taxon>Bacillota</taxon>
        <taxon>Clostridia</taxon>
        <taxon>Lachnospirales</taxon>
        <taxon>Lachnospiraceae</taxon>
        <taxon>Fusibacillus</taxon>
    </lineage>
</organism>
<gene>
    <name evidence="2" type="ORF">QJ036_10765</name>
</gene>
<dbReference type="InterPro" id="IPR011639">
    <property type="entry name" value="MethylTrfase_TaqI-like_dom"/>
</dbReference>
<evidence type="ECO:0000313" key="3">
    <source>
        <dbReference type="Proteomes" id="UP001300383"/>
    </source>
</evidence>
<dbReference type="InterPro" id="IPR029063">
    <property type="entry name" value="SAM-dependent_MTases_sf"/>
</dbReference>
<name>A0AAP4BCD4_9FIRM</name>
<dbReference type="EMBL" id="JASGBQ010000022">
    <property type="protein sequence ID" value="MDI9242947.1"/>
    <property type="molecule type" value="Genomic_DNA"/>
</dbReference>
<proteinExistence type="predicted"/>
<dbReference type="GO" id="GO:0003676">
    <property type="term" value="F:nucleic acid binding"/>
    <property type="evidence" value="ECO:0007669"/>
    <property type="project" value="InterPro"/>
</dbReference>
<protein>
    <submittedName>
        <fullName evidence="2">Eco57I restriction-modification methylase domain-containing protein</fullName>
    </submittedName>
</protein>